<keyword evidence="2" id="KW-1185">Reference proteome</keyword>
<dbReference type="Proteomes" id="UP001595748">
    <property type="component" value="Unassembled WGS sequence"/>
</dbReference>
<name>A0ABV8ABJ8_9DEIO</name>
<dbReference type="PROSITE" id="PS51257">
    <property type="entry name" value="PROKAR_LIPOPROTEIN"/>
    <property type="match status" value="1"/>
</dbReference>
<evidence type="ECO:0000313" key="1">
    <source>
        <dbReference type="EMBL" id="MFC3861818.1"/>
    </source>
</evidence>
<comment type="caution">
    <text evidence="1">The sequence shown here is derived from an EMBL/GenBank/DDBJ whole genome shotgun (WGS) entry which is preliminary data.</text>
</comment>
<dbReference type="EMBL" id="JBHRZF010000158">
    <property type="protein sequence ID" value="MFC3861818.1"/>
    <property type="molecule type" value="Genomic_DNA"/>
</dbReference>
<evidence type="ECO:0000313" key="2">
    <source>
        <dbReference type="Proteomes" id="UP001595748"/>
    </source>
</evidence>
<organism evidence="1 2">
    <name type="scientific">Deinococcus antarcticus</name>
    <dbReference type="NCBI Taxonomy" id="1298767"/>
    <lineage>
        <taxon>Bacteria</taxon>
        <taxon>Thermotogati</taxon>
        <taxon>Deinococcota</taxon>
        <taxon>Deinococci</taxon>
        <taxon>Deinococcales</taxon>
        <taxon>Deinococcaceae</taxon>
        <taxon>Deinococcus</taxon>
    </lineage>
</organism>
<evidence type="ECO:0008006" key="3">
    <source>
        <dbReference type="Google" id="ProtNLM"/>
    </source>
</evidence>
<sequence length="125" mass="14113">MNSRHLLALVCCAAPLLGSCRYNLLPPIPRPVEFRLPVRIVNATLTREKEDLLLTARVDGQFDPGYLSVNWYDNSELIGQDSIYLDAAQRDVTFRLPAPQQGAYRATLSFAGHLLRQVELYEVEP</sequence>
<accession>A0ABV8ABJ8</accession>
<protein>
    <recommendedName>
        <fullName evidence="3">Ig-like domain-containing protein</fullName>
    </recommendedName>
</protein>
<dbReference type="RefSeq" id="WP_380079090.1">
    <property type="nucleotide sequence ID" value="NZ_JBHRZF010000158.1"/>
</dbReference>
<proteinExistence type="predicted"/>
<gene>
    <name evidence="1" type="ORF">ACFOPQ_13705</name>
</gene>
<reference evidence="2" key="1">
    <citation type="journal article" date="2019" name="Int. J. Syst. Evol. Microbiol.">
        <title>The Global Catalogue of Microorganisms (GCM) 10K type strain sequencing project: providing services to taxonomists for standard genome sequencing and annotation.</title>
        <authorList>
            <consortium name="The Broad Institute Genomics Platform"/>
            <consortium name="The Broad Institute Genome Sequencing Center for Infectious Disease"/>
            <person name="Wu L."/>
            <person name="Ma J."/>
        </authorList>
    </citation>
    <scope>NUCLEOTIDE SEQUENCE [LARGE SCALE GENOMIC DNA]</scope>
    <source>
        <strain evidence="2">CCTCC AB 2013263</strain>
    </source>
</reference>